<dbReference type="PROSITE" id="PS00108">
    <property type="entry name" value="PROTEIN_KINASE_ST"/>
    <property type="match status" value="1"/>
</dbReference>
<comment type="catalytic activity">
    <reaction evidence="20">
        <text>L-threonyl-[protein] + ATP = O-phospho-L-threonyl-[protein] + ADP + H(+)</text>
        <dbReference type="Rhea" id="RHEA:46608"/>
        <dbReference type="Rhea" id="RHEA-COMP:11060"/>
        <dbReference type="Rhea" id="RHEA-COMP:11605"/>
        <dbReference type="ChEBI" id="CHEBI:15378"/>
        <dbReference type="ChEBI" id="CHEBI:30013"/>
        <dbReference type="ChEBI" id="CHEBI:30616"/>
        <dbReference type="ChEBI" id="CHEBI:61977"/>
        <dbReference type="ChEBI" id="CHEBI:456216"/>
        <dbReference type="EC" id="2.7.11.1"/>
    </reaction>
</comment>
<feature type="transmembrane region" description="Helical" evidence="26">
    <location>
        <begin position="676"/>
        <end position="698"/>
    </location>
</feature>
<dbReference type="InterPro" id="IPR017441">
    <property type="entry name" value="Protein_kinase_ATP_BS"/>
</dbReference>
<dbReference type="InterPro" id="IPR051809">
    <property type="entry name" value="Plant_receptor-like_S/T_kinase"/>
</dbReference>
<keyword evidence="7" id="KW-0597">Phosphoprotein</keyword>
<keyword evidence="12" id="KW-0677">Repeat</keyword>
<keyword evidence="17 26" id="KW-0472">Membrane</keyword>
<keyword evidence="8" id="KW-0433">Leucine-rich repeat</keyword>
<dbReference type="AlphaFoldDB" id="A0A9R1AEA0"/>
<evidence type="ECO:0000256" key="19">
    <source>
        <dbReference type="ARBA" id="ARBA00023180"/>
    </source>
</evidence>
<dbReference type="GO" id="GO:0005886">
    <property type="term" value="C:plasma membrane"/>
    <property type="evidence" value="ECO:0007669"/>
    <property type="project" value="UniProtKB-SubCell"/>
</dbReference>
<dbReference type="InterPro" id="IPR032675">
    <property type="entry name" value="LRR_dom_sf"/>
</dbReference>
<evidence type="ECO:0000256" key="22">
    <source>
        <dbReference type="ARBA" id="ARBA00054320"/>
    </source>
</evidence>
<keyword evidence="11 27" id="KW-0732">Signal</keyword>
<dbReference type="FunFam" id="3.80.10.10:FF:000275">
    <property type="entry name" value="Leucine-rich repeat receptor-like protein kinase"/>
    <property type="match status" value="1"/>
</dbReference>
<comment type="subcellular location">
    <subcellularLocation>
        <location evidence="1">Cell membrane</location>
        <topology evidence="1">Single-pass membrane protein</topology>
    </subcellularLocation>
    <subcellularLocation>
        <location evidence="2">Endoplasmic reticulum membrane</location>
        <topology evidence="2">Single-pass membrane protein</topology>
    </subcellularLocation>
</comment>
<dbReference type="Gramene" id="TRITD7Bv1G229490.2">
    <property type="protein sequence ID" value="TRITD7Bv1G229490.2"/>
    <property type="gene ID" value="TRITD7Bv1G229490"/>
</dbReference>
<dbReference type="GO" id="GO:0009791">
    <property type="term" value="P:post-embryonic development"/>
    <property type="evidence" value="ECO:0007669"/>
    <property type="project" value="UniProtKB-ARBA"/>
</dbReference>
<evidence type="ECO:0000256" key="24">
    <source>
        <dbReference type="ARBA" id="ARBA00072040"/>
    </source>
</evidence>
<evidence type="ECO:0000256" key="11">
    <source>
        <dbReference type="ARBA" id="ARBA00022729"/>
    </source>
</evidence>
<dbReference type="InterPro" id="IPR008271">
    <property type="entry name" value="Ser/Thr_kinase_AS"/>
</dbReference>
<evidence type="ECO:0000256" key="7">
    <source>
        <dbReference type="ARBA" id="ARBA00022553"/>
    </source>
</evidence>
<dbReference type="InterPro" id="IPR000719">
    <property type="entry name" value="Prot_kinase_dom"/>
</dbReference>
<evidence type="ECO:0000256" key="25">
    <source>
        <dbReference type="PROSITE-ProRule" id="PRU10141"/>
    </source>
</evidence>
<dbReference type="Pfam" id="PF08263">
    <property type="entry name" value="LRRNT_2"/>
    <property type="match status" value="1"/>
</dbReference>
<evidence type="ECO:0000256" key="27">
    <source>
        <dbReference type="SAM" id="SignalP"/>
    </source>
</evidence>
<dbReference type="Gene3D" id="1.10.510.10">
    <property type="entry name" value="Transferase(Phosphotransferase) domain 1"/>
    <property type="match status" value="1"/>
</dbReference>
<dbReference type="FunFam" id="3.80.10.10:FF:000233">
    <property type="entry name" value="Leucine-rich repeat receptor-like protein kinase TDR"/>
    <property type="match status" value="1"/>
</dbReference>
<evidence type="ECO:0000256" key="3">
    <source>
        <dbReference type="ARBA" id="ARBA00008684"/>
    </source>
</evidence>
<evidence type="ECO:0000256" key="13">
    <source>
        <dbReference type="ARBA" id="ARBA00022741"/>
    </source>
</evidence>
<dbReference type="SUPFAM" id="SSF56112">
    <property type="entry name" value="Protein kinase-like (PK-like)"/>
    <property type="match status" value="1"/>
</dbReference>
<sequence length="1042" mass="113333">MRWRGTALPRCLVGIRWLVLLLLSTMGATRAHDSDERALQAFKERISDHSGALASWNRSISYCTWEGVTCSRRHGSRVVALDLNSQGLAGTISPSIGNLTFLRRLNLSLNPLHGKIPPSIGSLRRLKYLGLRGNMLTGAIPSNISRCTNLRVMIIADNKGLQGSIPSEIGNMMQSLRVVHLYNNSLTGTIPSSLGNLSQVTILSLAANHLEGSIPEGIGNNAHLKFLQLAMNNFSGLLPLSLYNQSSLYMFFVTDNYLHGRLPADLGRSLPSLQQFGFGNNRFTGVVPPSLTNISRLELFDVANNGFSGVVPSDLGNLQYLRWFNLVGNKFEANNEQEWRFFTSLTNCSRLQLLNIEQNRFSGQLPTSLSNLSTNIRELDIFNNNISGTIPSDIGNLIGLEVLILAGNLLTGAIPETIGKLIRLKKLHLSSNNLSGFIPSSIGNLTGLYRLGASFNSLEGPIPSSIGNLTKLSSLDISTNHLSGSIPKEITQLSSISIYLALSYNLLEGPLPSEIGNLVNLEQLILSGNQLSGKIPATIGGCVVLETLLMDGNSFQGNIPPSLKNIKGLTVLNLTNNKLNGSIPGELSNITSLQELYLAHNDLSGSIPELLGYSTSLLHLDISFNNLQGEVPKEGIFRNSTGLSVIGNNELCGGIPQLQLPKCPSSKKGLPKSMRIVVPTAVGTLVLLVALALAGFLYRKFKSGLRKEQLSPQKIMIDLPMVSYNDILKATDGFSEANLLGKGRYGTVYKGTIENFAAAVKVFNLQQSGSYKSFLDECEALRRVRHRCLVKIITCCSSINHQGQDFRALVFELMPNFSLDRWIHPDIESQNRMGTLSLSQRLNIAVDLVDAIDYLHNGCQPSIIHCDVKPSNILLTEGMRARVGDFGIARILKEAASEASASSLSSMGIRGSIGYVAPEYGEGLPVSTYGDVYSLGITLIEMFTGRCPTDDMFRDGLTLQRFAEAAGLPGNVMEIADSNIWLHDEANNSADAEHITRARECLAAIIQLGILCSKQLPTERMSTNDAAAEMHAIRDAYISNQR</sequence>
<keyword evidence="13 25" id="KW-0547">Nucleotide-binding</keyword>
<comment type="similarity">
    <text evidence="3">Belongs to the protein kinase superfamily. Ser/Thr protein kinase family.</text>
</comment>
<dbReference type="Proteomes" id="UP000324705">
    <property type="component" value="Chromosome 7B"/>
</dbReference>
<dbReference type="PROSITE" id="PS51450">
    <property type="entry name" value="LRR"/>
    <property type="match status" value="1"/>
</dbReference>
<dbReference type="Gene3D" id="3.80.10.10">
    <property type="entry name" value="Ribonuclease Inhibitor"/>
    <property type="match status" value="3"/>
</dbReference>
<dbReference type="OMA" id="EEWAFID"/>
<evidence type="ECO:0000256" key="10">
    <source>
        <dbReference type="ARBA" id="ARBA00022692"/>
    </source>
</evidence>
<evidence type="ECO:0000256" key="18">
    <source>
        <dbReference type="ARBA" id="ARBA00023170"/>
    </source>
</evidence>
<dbReference type="SUPFAM" id="SSF52058">
    <property type="entry name" value="L domain-like"/>
    <property type="match status" value="2"/>
</dbReference>
<evidence type="ECO:0000256" key="20">
    <source>
        <dbReference type="ARBA" id="ARBA00047899"/>
    </source>
</evidence>
<dbReference type="SMART" id="SM00220">
    <property type="entry name" value="S_TKc"/>
    <property type="match status" value="1"/>
</dbReference>
<evidence type="ECO:0000256" key="15">
    <source>
        <dbReference type="ARBA" id="ARBA00022840"/>
    </source>
</evidence>
<gene>
    <name evidence="29" type="ORF">TRITD_7Bv1G229490</name>
</gene>
<keyword evidence="6" id="KW-0723">Serine/threonine-protein kinase</keyword>
<evidence type="ECO:0000259" key="28">
    <source>
        <dbReference type="PROSITE" id="PS50011"/>
    </source>
</evidence>
<dbReference type="Pfam" id="PF13855">
    <property type="entry name" value="LRR_8"/>
    <property type="match status" value="2"/>
</dbReference>
<accession>A0A9R1AEA0</accession>
<keyword evidence="9" id="KW-0808">Transferase</keyword>
<dbReference type="Pfam" id="PF00069">
    <property type="entry name" value="Pkinase"/>
    <property type="match status" value="1"/>
</dbReference>
<feature type="chain" id="PRO_5040206865" description="Receptor kinase-like protein Xa21" evidence="27">
    <location>
        <begin position="32"/>
        <end position="1042"/>
    </location>
</feature>
<evidence type="ECO:0000256" key="9">
    <source>
        <dbReference type="ARBA" id="ARBA00022679"/>
    </source>
</evidence>
<comment type="function">
    <text evidence="23">The processed protein kinase Xa21 chain released by protein cleavage after X.oryzae pv. oryzae protein Ax21 detection translocates into the nucleus where it can bind and regulate WRKY62, a transcription factor. Confers resistance to the bacterial pathogen X.oryzae pv. oryzae (Xoo).</text>
</comment>
<comment type="catalytic activity">
    <reaction evidence="21">
        <text>L-seryl-[protein] + ATP = O-phospho-L-seryl-[protein] + ADP + H(+)</text>
        <dbReference type="Rhea" id="RHEA:17989"/>
        <dbReference type="Rhea" id="RHEA-COMP:9863"/>
        <dbReference type="Rhea" id="RHEA-COMP:11604"/>
        <dbReference type="ChEBI" id="CHEBI:15378"/>
        <dbReference type="ChEBI" id="CHEBI:29999"/>
        <dbReference type="ChEBI" id="CHEBI:30616"/>
        <dbReference type="ChEBI" id="CHEBI:83421"/>
        <dbReference type="ChEBI" id="CHEBI:456216"/>
        <dbReference type="EC" id="2.7.11.1"/>
    </reaction>
</comment>
<dbReference type="EC" id="2.7.11.1" evidence="4"/>
<organism evidence="29 30">
    <name type="scientific">Triticum turgidum subsp. durum</name>
    <name type="common">Durum wheat</name>
    <name type="synonym">Triticum durum</name>
    <dbReference type="NCBI Taxonomy" id="4567"/>
    <lineage>
        <taxon>Eukaryota</taxon>
        <taxon>Viridiplantae</taxon>
        <taxon>Streptophyta</taxon>
        <taxon>Embryophyta</taxon>
        <taxon>Tracheophyta</taxon>
        <taxon>Spermatophyta</taxon>
        <taxon>Magnoliopsida</taxon>
        <taxon>Liliopsida</taxon>
        <taxon>Poales</taxon>
        <taxon>Poaceae</taxon>
        <taxon>BOP clade</taxon>
        <taxon>Pooideae</taxon>
        <taxon>Triticodae</taxon>
        <taxon>Triticeae</taxon>
        <taxon>Triticinae</taxon>
        <taxon>Triticum</taxon>
    </lineage>
</organism>
<dbReference type="InterPro" id="IPR001611">
    <property type="entry name" value="Leu-rich_rpt"/>
</dbReference>
<evidence type="ECO:0000256" key="17">
    <source>
        <dbReference type="ARBA" id="ARBA00023136"/>
    </source>
</evidence>
<evidence type="ECO:0000256" key="23">
    <source>
        <dbReference type="ARBA" id="ARBA00056628"/>
    </source>
</evidence>
<dbReference type="FunFam" id="3.80.10.10:FF:000041">
    <property type="entry name" value="LRR receptor-like serine/threonine-protein kinase ERECTA"/>
    <property type="match status" value="1"/>
</dbReference>
<keyword evidence="18" id="KW-0675">Receptor</keyword>
<reference evidence="29 30" key="1">
    <citation type="submission" date="2017-09" db="EMBL/GenBank/DDBJ databases">
        <authorList>
            <consortium name="International Durum Wheat Genome Sequencing Consortium (IDWGSC)"/>
            <person name="Milanesi L."/>
        </authorList>
    </citation>
    <scope>NUCLEOTIDE SEQUENCE [LARGE SCALE GENOMIC DNA]</scope>
    <source>
        <strain evidence="30">cv. Svevo</strain>
    </source>
</reference>
<evidence type="ECO:0000256" key="6">
    <source>
        <dbReference type="ARBA" id="ARBA00022527"/>
    </source>
</evidence>
<dbReference type="SMART" id="SM00369">
    <property type="entry name" value="LRR_TYP"/>
    <property type="match status" value="9"/>
</dbReference>
<feature type="domain" description="Protein kinase" evidence="28">
    <location>
        <begin position="734"/>
        <end position="1034"/>
    </location>
</feature>
<feature type="signal peptide" evidence="27">
    <location>
        <begin position="1"/>
        <end position="31"/>
    </location>
</feature>
<dbReference type="InterPro" id="IPR013210">
    <property type="entry name" value="LRR_N_plant-typ"/>
</dbReference>
<evidence type="ECO:0000313" key="30">
    <source>
        <dbReference type="Proteomes" id="UP000324705"/>
    </source>
</evidence>
<dbReference type="InterPro" id="IPR003591">
    <property type="entry name" value="Leu-rich_rpt_typical-subtyp"/>
</dbReference>
<dbReference type="PANTHER" id="PTHR27008">
    <property type="entry name" value="OS04G0122200 PROTEIN"/>
    <property type="match status" value="1"/>
</dbReference>
<evidence type="ECO:0000256" key="4">
    <source>
        <dbReference type="ARBA" id="ARBA00012513"/>
    </source>
</evidence>
<evidence type="ECO:0000313" key="29">
    <source>
        <dbReference type="EMBL" id="VAI93960.1"/>
    </source>
</evidence>
<proteinExistence type="inferred from homology"/>
<dbReference type="PANTHER" id="PTHR27008:SF589">
    <property type="entry name" value="PROTEIN KINASE DOMAIN-CONTAINING PROTEIN"/>
    <property type="match status" value="1"/>
</dbReference>
<feature type="binding site" evidence="25">
    <location>
        <position position="761"/>
    </location>
    <ligand>
        <name>ATP</name>
        <dbReference type="ChEBI" id="CHEBI:30616"/>
    </ligand>
</feature>
<keyword evidence="19" id="KW-0325">Glycoprotein</keyword>
<evidence type="ECO:0000256" key="1">
    <source>
        <dbReference type="ARBA" id="ARBA00004162"/>
    </source>
</evidence>
<name>A0A9R1AEA0_TRITD</name>
<evidence type="ECO:0000256" key="2">
    <source>
        <dbReference type="ARBA" id="ARBA00004389"/>
    </source>
</evidence>
<protein>
    <recommendedName>
        <fullName evidence="24">Receptor kinase-like protein Xa21</fullName>
        <ecNumber evidence="4">2.7.11.1</ecNumber>
    </recommendedName>
</protein>
<evidence type="ECO:0000256" key="26">
    <source>
        <dbReference type="SAM" id="Phobius"/>
    </source>
</evidence>
<dbReference type="FunFam" id="3.30.200.20:FF:000432">
    <property type="entry name" value="LRR receptor-like serine/threonine-protein kinase EFR"/>
    <property type="match status" value="1"/>
</dbReference>
<dbReference type="PROSITE" id="PS00107">
    <property type="entry name" value="PROTEIN_KINASE_ATP"/>
    <property type="match status" value="1"/>
</dbReference>
<dbReference type="Gene3D" id="3.30.200.20">
    <property type="entry name" value="Phosphorylase Kinase, domain 1"/>
    <property type="match status" value="1"/>
</dbReference>
<keyword evidence="30" id="KW-1185">Reference proteome</keyword>
<dbReference type="PROSITE" id="PS50011">
    <property type="entry name" value="PROTEIN_KINASE_DOM"/>
    <property type="match status" value="1"/>
</dbReference>
<evidence type="ECO:0000256" key="8">
    <source>
        <dbReference type="ARBA" id="ARBA00022614"/>
    </source>
</evidence>
<evidence type="ECO:0000256" key="5">
    <source>
        <dbReference type="ARBA" id="ARBA00022475"/>
    </source>
</evidence>
<keyword evidence="15 25" id="KW-0067">ATP-binding</keyword>
<evidence type="ECO:0000256" key="21">
    <source>
        <dbReference type="ARBA" id="ARBA00048679"/>
    </source>
</evidence>
<dbReference type="FunFam" id="1.10.510.10:FF:000358">
    <property type="entry name" value="Putative leucine-rich repeat receptor-like serine/threonine-protein kinase"/>
    <property type="match status" value="1"/>
</dbReference>
<keyword evidence="5" id="KW-1003">Cell membrane</keyword>
<evidence type="ECO:0000256" key="14">
    <source>
        <dbReference type="ARBA" id="ARBA00022777"/>
    </source>
</evidence>
<dbReference type="InterPro" id="IPR011009">
    <property type="entry name" value="Kinase-like_dom_sf"/>
</dbReference>
<dbReference type="GO" id="GO:0005524">
    <property type="term" value="F:ATP binding"/>
    <property type="evidence" value="ECO:0007669"/>
    <property type="project" value="UniProtKB-UniRule"/>
</dbReference>
<dbReference type="Pfam" id="PF00560">
    <property type="entry name" value="LRR_1"/>
    <property type="match status" value="8"/>
</dbReference>
<evidence type="ECO:0000256" key="16">
    <source>
        <dbReference type="ARBA" id="ARBA00022989"/>
    </source>
</evidence>
<keyword evidence="14" id="KW-0418">Kinase</keyword>
<dbReference type="GO" id="GO:0004674">
    <property type="term" value="F:protein serine/threonine kinase activity"/>
    <property type="evidence" value="ECO:0007669"/>
    <property type="project" value="UniProtKB-KW"/>
</dbReference>
<evidence type="ECO:0000256" key="12">
    <source>
        <dbReference type="ARBA" id="ARBA00022737"/>
    </source>
</evidence>
<dbReference type="EMBL" id="LT934124">
    <property type="protein sequence ID" value="VAI93960.1"/>
    <property type="molecule type" value="Genomic_DNA"/>
</dbReference>
<comment type="function">
    <text evidence="22">Receptor kinase that detects X.oryzae pv. oryzae protein Ax21 to promote innate immunity. Following X.oryzae pv. oryzae protein Ax21 detection, undergoes cleavage, releasing the processed protein kinase Xa21 chain.</text>
</comment>
<dbReference type="GO" id="GO:0005789">
    <property type="term" value="C:endoplasmic reticulum membrane"/>
    <property type="evidence" value="ECO:0007669"/>
    <property type="project" value="UniProtKB-SubCell"/>
</dbReference>
<keyword evidence="16 26" id="KW-1133">Transmembrane helix</keyword>
<keyword evidence="10 26" id="KW-0812">Transmembrane</keyword>